<dbReference type="InterPro" id="IPR049232">
    <property type="entry name" value="DUF6829"/>
</dbReference>
<feature type="transmembrane region" description="Helical" evidence="1">
    <location>
        <begin position="301"/>
        <end position="326"/>
    </location>
</feature>
<dbReference type="GO" id="GO:0005249">
    <property type="term" value="F:voltage-gated potassium channel activity"/>
    <property type="evidence" value="ECO:0007669"/>
    <property type="project" value="TreeGrafter"/>
</dbReference>
<dbReference type="PANTHER" id="PTHR10217">
    <property type="entry name" value="VOLTAGE AND LIGAND GATED POTASSIUM CHANNEL"/>
    <property type="match status" value="1"/>
</dbReference>
<dbReference type="SUPFAM" id="SSF51206">
    <property type="entry name" value="cAMP-binding domain-like"/>
    <property type="match status" value="1"/>
</dbReference>
<dbReference type="InterPro" id="IPR018490">
    <property type="entry name" value="cNMP-bd_dom_sf"/>
</dbReference>
<sequence length="1286" mass="144224">MEGVSGALQSVVKDLDDIINKSTKVKTSLQGYISSGAGGPSEKAARQAEDPCSLPQPLVLHYQKKIDIALSAPKLKVDDKAKSMELPVYVLYGEWEKLSPYADDPLSYYHHSPEKFLQRQETVGGFGNSLGLSLLSWSQEKTKRGRLVMLPHSKTRILWSCFGLLLVFWDAISIPLLVSWDISNTFFFALTLLAMIYWSIDMLLSSQTGFFEQGELVLSGRRVLMHYLKSWFLFDATLVTLDWVMLSLEGEGTQSFLMGSKFIRIIRVVRTLRLIRLLKLNDIVRLVEEHVSSGHTQSVQLLAAVVKSVVTIMFSVHLLGCFWFYVGRAEEESGDVNNWLRASGYVQGTVADQYLASCHWILGQFTPAPMNIHAQSNAERAYNIFVIFFSLLVMGSAISRVSASIQAAIKINSEAQDRRRQVTQYLKANKVSQELQIRVLRFVDYHLSRLLSVQLDESLLSDTLVDELYMDRRGPLLKSHPMFKFLFDVSSKAVTRVCGLLKLNMFEDGELIFARHTQAKGMYIACAGSYLLSMSGKDSKSVVDTFEFYAEISLYMKFVHSMSLFSISFNDVFFLHPMQLADCLKDFPECCGFVFQYAKTMQSDLHSGALLASDILPLESIQSCCESTDAHRILNISDRNTLEKFVLPVGVSTQESFHEWVQFFLKKTDPENVASRYHMLAELTRFFPELDMENGTYSVFADEPAIHRALSSMASVLWLVKDNFDEFSRPQKPGDKMPLEMWQRLQEFIRWTEIRSDIRALYGTFVLIVAQGLAKSKQLLWQFPEKHQEADAAVIHMLRARHNVVPSAAHLDLDVRTVMCRVSSLHHIFAIGQFMQGENTPLNLRNLQEELKQESDPAVFKLFLLSELVSLLGIGASSRASGSSFLNKRTGRTVISSLQALQQLEKQPCVRVYWNYLCTWATTLQLCLDEPADFAFARLACICRMNDRNPNLKLLYLSWANMHPADRSVLTDFFLADGIRNTACVFTYLPLCFDNAQKNPVVGFATMLDLLVELVEIIWLQMESNATPRQPVLNLFDLAAFTGVVRSRSVFCSCLEHAKITQTPQSDMQLTMTSKNWSRTEDVTDHKISIASAVRKLVRRQNIHAKIVVEVPLRPTSESIQEAQEALQFIDEDKEASSSLATPLGGAPPRPPSQAEEHLPWWAFLVIGLALSIASSVALLQAVEDVQKSWRRKQTPISIAAADSSDDLEETREVLLPPASPLVLNAPGLAPPMPGGEAVTSSPGRQIHLSLPKAVPGQAQSGVPAPGSPLVQVFYASSPVVSPSQR</sequence>
<keyword evidence="1" id="KW-0812">Transmembrane</keyword>
<reference evidence="2" key="1">
    <citation type="submission" date="2021-02" db="EMBL/GenBank/DDBJ databases">
        <authorList>
            <person name="Dougan E. K."/>
            <person name="Rhodes N."/>
            <person name="Thang M."/>
            <person name="Chan C."/>
        </authorList>
    </citation>
    <scope>NUCLEOTIDE SEQUENCE</scope>
</reference>
<dbReference type="InterPro" id="IPR014710">
    <property type="entry name" value="RmlC-like_jellyroll"/>
</dbReference>
<dbReference type="Gene3D" id="2.60.120.10">
    <property type="entry name" value="Jelly Rolls"/>
    <property type="match status" value="1"/>
</dbReference>
<dbReference type="InterPro" id="IPR050818">
    <property type="entry name" value="KCNH_animal-type"/>
</dbReference>
<dbReference type="Gene3D" id="1.10.287.70">
    <property type="match status" value="1"/>
</dbReference>
<feature type="transmembrane region" description="Helical" evidence="1">
    <location>
        <begin position="381"/>
        <end position="399"/>
    </location>
</feature>
<keyword evidence="1" id="KW-1133">Transmembrane helix</keyword>
<dbReference type="Proteomes" id="UP000604046">
    <property type="component" value="Unassembled WGS sequence"/>
</dbReference>
<evidence type="ECO:0000313" key="2">
    <source>
        <dbReference type="EMBL" id="CAE7255518.1"/>
    </source>
</evidence>
<gene>
    <name evidence="2" type="primary">HCN4</name>
    <name evidence="2" type="ORF">SNAT2548_LOCUS13023</name>
</gene>
<comment type="caution">
    <text evidence="2">The sequence shown here is derived from an EMBL/GenBank/DDBJ whole genome shotgun (WGS) entry which is preliminary data.</text>
</comment>
<evidence type="ECO:0000256" key="1">
    <source>
        <dbReference type="SAM" id="Phobius"/>
    </source>
</evidence>
<dbReference type="EMBL" id="CAJNDS010001324">
    <property type="protein sequence ID" value="CAE7255518.1"/>
    <property type="molecule type" value="Genomic_DNA"/>
</dbReference>
<name>A0A812M0A0_9DINO</name>
<protein>
    <submittedName>
        <fullName evidence="2">HCN4 protein</fullName>
    </submittedName>
</protein>
<keyword evidence="1" id="KW-0472">Membrane</keyword>
<dbReference type="PANTHER" id="PTHR10217:SF435">
    <property type="entry name" value="POTASSIUM VOLTAGE-GATED CHANNEL PROTEIN EAG"/>
    <property type="match status" value="1"/>
</dbReference>
<proteinExistence type="predicted"/>
<dbReference type="Pfam" id="PF20717">
    <property type="entry name" value="DUF6829"/>
    <property type="match status" value="1"/>
</dbReference>
<dbReference type="GO" id="GO:0042391">
    <property type="term" value="P:regulation of membrane potential"/>
    <property type="evidence" value="ECO:0007669"/>
    <property type="project" value="TreeGrafter"/>
</dbReference>
<feature type="transmembrane region" description="Helical" evidence="1">
    <location>
        <begin position="1159"/>
        <end position="1183"/>
    </location>
</feature>
<dbReference type="OrthoDB" id="407668at2759"/>
<dbReference type="GO" id="GO:0005886">
    <property type="term" value="C:plasma membrane"/>
    <property type="evidence" value="ECO:0007669"/>
    <property type="project" value="TreeGrafter"/>
</dbReference>
<organism evidence="2 3">
    <name type="scientific">Symbiodinium natans</name>
    <dbReference type="NCBI Taxonomy" id="878477"/>
    <lineage>
        <taxon>Eukaryota</taxon>
        <taxon>Sar</taxon>
        <taxon>Alveolata</taxon>
        <taxon>Dinophyceae</taxon>
        <taxon>Suessiales</taxon>
        <taxon>Symbiodiniaceae</taxon>
        <taxon>Symbiodinium</taxon>
    </lineage>
</organism>
<keyword evidence="3" id="KW-1185">Reference proteome</keyword>
<accession>A0A812M0A0</accession>
<feature type="transmembrane region" description="Helical" evidence="1">
    <location>
        <begin position="157"/>
        <end position="180"/>
    </location>
</feature>
<evidence type="ECO:0000313" key="3">
    <source>
        <dbReference type="Proteomes" id="UP000604046"/>
    </source>
</evidence>
<feature type="transmembrane region" description="Helical" evidence="1">
    <location>
        <begin position="186"/>
        <end position="204"/>
    </location>
</feature>
<dbReference type="SUPFAM" id="SSF81324">
    <property type="entry name" value="Voltage-gated potassium channels"/>
    <property type="match status" value="1"/>
</dbReference>